<evidence type="ECO:0000313" key="11">
    <source>
        <dbReference type="Proteomes" id="UP001163046"/>
    </source>
</evidence>
<organism evidence="10 11">
    <name type="scientific">Desmophyllum pertusum</name>
    <dbReference type="NCBI Taxonomy" id="174260"/>
    <lineage>
        <taxon>Eukaryota</taxon>
        <taxon>Metazoa</taxon>
        <taxon>Cnidaria</taxon>
        <taxon>Anthozoa</taxon>
        <taxon>Hexacorallia</taxon>
        <taxon>Scleractinia</taxon>
        <taxon>Caryophylliina</taxon>
        <taxon>Caryophylliidae</taxon>
        <taxon>Desmophyllum</taxon>
    </lineage>
</organism>
<dbReference type="PANTHER" id="PTHR45695">
    <property type="entry name" value="LEUCOKININ RECEPTOR-RELATED"/>
    <property type="match status" value="1"/>
</dbReference>
<comment type="caution">
    <text evidence="10">The sequence shown here is derived from an EMBL/GenBank/DDBJ whole genome shotgun (WGS) entry which is preliminary data.</text>
</comment>
<keyword evidence="3 8" id="KW-1133">Transmembrane helix</keyword>
<feature type="transmembrane region" description="Helical" evidence="8">
    <location>
        <begin position="156"/>
        <end position="180"/>
    </location>
</feature>
<comment type="subcellular location">
    <subcellularLocation>
        <location evidence="1">Membrane</location>
        <topology evidence="1">Multi-pass membrane protein</topology>
    </subcellularLocation>
</comment>
<reference evidence="10" key="1">
    <citation type="submission" date="2023-01" db="EMBL/GenBank/DDBJ databases">
        <title>Genome assembly of the deep-sea coral Lophelia pertusa.</title>
        <authorList>
            <person name="Herrera S."/>
            <person name="Cordes E."/>
        </authorList>
    </citation>
    <scope>NUCLEOTIDE SEQUENCE</scope>
    <source>
        <strain evidence="10">USNM1676648</strain>
        <tissue evidence="10">Polyp</tissue>
    </source>
</reference>
<dbReference type="GO" id="GO:0004930">
    <property type="term" value="F:G protein-coupled receptor activity"/>
    <property type="evidence" value="ECO:0007669"/>
    <property type="project" value="UniProtKB-KW"/>
</dbReference>
<feature type="transmembrane region" description="Helical" evidence="8">
    <location>
        <begin position="22"/>
        <end position="43"/>
    </location>
</feature>
<dbReference type="AlphaFoldDB" id="A0A9W9ZEW5"/>
<keyword evidence="4" id="KW-0297">G-protein coupled receptor</keyword>
<evidence type="ECO:0000256" key="4">
    <source>
        <dbReference type="ARBA" id="ARBA00023040"/>
    </source>
</evidence>
<sequence length="268" mass="30622">MAIHRCRLITNPYKPKMRKRRAYLWIASIWISPFIIVLPLSIVAKVEDGYCAENWPSMNHRKAYTLALFVLQFLLPLLIIAVAYLRIGVYLWRSTAPQSSLSTAKKNRVQKRKKENIQVIKTLAMIVVLFAICLLPGQIAWLLLDFGGYQDEQVMDVIFIISDILDCLHACVNPIVYGLLTAQFRREYIRYFSYCLSCGTKQVNIEQETRNVESTVEILSPATRRRRLTAEPAASNFNASQGAKDFNACTQRSTPGYSFSMQEPAQTE</sequence>
<evidence type="ECO:0000256" key="2">
    <source>
        <dbReference type="ARBA" id="ARBA00022692"/>
    </source>
</evidence>
<evidence type="ECO:0000256" key="1">
    <source>
        <dbReference type="ARBA" id="ARBA00004141"/>
    </source>
</evidence>
<dbReference type="PROSITE" id="PS50262">
    <property type="entry name" value="G_PROTEIN_RECEP_F1_2"/>
    <property type="match status" value="1"/>
</dbReference>
<proteinExistence type="predicted"/>
<evidence type="ECO:0000256" key="7">
    <source>
        <dbReference type="ARBA" id="ARBA00023224"/>
    </source>
</evidence>
<dbReference type="InterPro" id="IPR000276">
    <property type="entry name" value="GPCR_Rhodpsn"/>
</dbReference>
<evidence type="ECO:0000256" key="3">
    <source>
        <dbReference type="ARBA" id="ARBA00022989"/>
    </source>
</evidence>
<dbReference type="OrthoDB" id="5953948at2759"/>
<keyword evidence="7" id="KW-0807">Transducer</keyword>
<evidence type="ECO:0000256" key="6">
    <source>
        <dbReference type="ARBA" id="ARBA00023170"/>
    </source>
</evidence>
<dbReference type="SUPFAM" id="SSF81321">
    <property type="entry name" value="Family A G protein-coupled receptor-like"/>
    <property type="match status" value="1"/>
</dbReference>
<keyword evidence="6" id="KW-0675">Receptor</keyword>
<accession>A0A9W9ZEW5</accession>
<feature type="transmembrane region" description="Helical" evidence="8">
    <location>
        <begin position="122"/>
        <end position="144"/>
    </location>
</feature>
<feature type="domain" description="G-protein coupled receptors family 1 profile" evidence="9">
    <location>
        <begin position="1"/>
        <end position="177"/>
    </location>
</feature>
<keyword evidence="11" id="KW-1185">Reference proteome</keyword>
<evidence type="ECO:0000256" key="5">
    <source>
        <dbReference type="ARBA" id="ARBA00023136"/>
    </source>
</evidence>
<evidence type="ECO:0000259" key="9">
    <source>
        <dbReference type="PROSITE" id="PS50262"/>
    </source>
</evidence>
<name>A0A9W9ZEW5_9CNID</name>
<feature type="transmembrane region" description="Helical" evidence="8">
    <location>
        <begin position="63"/>
        <end position="85"/>
    </location>
</feature>
<dbReference type="PANTHER" id="PTHR45695:SF9">
    <property type="entry name" value="LEUCOKININ RECEPTOR"/>
    <property type="match status" value="1"/>
</dbReference>
<dbReference type="Proteomes" id="UP001163046">
    <property type="component" value="Unassembled WGS sequence"/>
</dbReference>
<evidence type="ECO:0000256" key="8">
    <source>
        <dbReference type="SAM" id="Phobius"/>
    </source>
</evidence>
<dbReference type="GO" id="GO:0005886">
    <property type="term" value="C:plasma membrane"/>
    <property type="evidence" value="ECO:0007669"/>
    <property type="project" value="TreeGrafter"/>
</dbReference>
<dbReference type="InterPro" id="IPR017452">
    <property type="entry name" value="GPCR_Rhodpsn_7TM"/>
</dbReference>
<dbReference type="Gene3D" id="1.20.1070.10">
    <property type="entry name" value="Rhodopsin 7-helix transmembrane proteins"/>
    <property type="match status" value="1"/>
</dbReference>
<dbReference type="EMBL" id="MU826354">
    <property type="protein sequence ID" value="KAJ7380241.1"/>
    <property type="molecule type" value="Genomic_DNA"/>
</dbReference>
<keyword evidence="2 8" id="KW-0812">Transmembrane</keyword>
<dbReference type="PRINTS" id="PR00237">
    <property type="entry name" value="GPCRRHODOPSN"/>
</dbReference>
<evidence type="ECO:0000313" key="10">
    <source>
        <dbReference type="EMBL" id="KAJ7380241.1"/>
    </source>
</evidence>
<gene>
    <name evidence="10" type="ORF">OS493_010956</name>
</gene>
<keyword evidence="5 8" id="KW-0472">Membrane</keyword>
<protein>
    <recommendedName>
        <fullName evidence="9">G-protein coupled receptors family 1 profile domain-containing protein</fullName>
    </recommendedName>
</protein>
<dbReference type="Pfam" id="PF00001">
    <property type="entry name" value="7tm_1"/>
    <property type="match status" value="1"/>
</dbReference>